<dbReference type="STRING" id="553973.CLOHYLEM_07471"/>
<feature type="domain" description="DISARM protein DrmE C-terminal" evidence="1">
    <location>
        <begin position="635"/>
        <end position="805"/>
    </location>
</feature>
<dbReference type="InterPro" id="IPR049794">
    <property type="entry name" value="DrmE"/>
</dbReference>
<dbReference type="AlphaFoldDB" id="C0C5T4"/>
<dbReference type="Proteomes" id="UP000004893">
    <property type="component" value="Unassembled WGS sequence"/>
</dbReference>
<accession>C0C5T4</accession>
<dbReference type="OrthoDB" id="2068434at2"/>
<evidence type="ECO:0000313" key="2">
    <source>
        <dbReference type="EMBL" id="EEG72468.1"/>
    </source>
</evidence>
<dbReference type="eggNOG" id="ENOG502Z9TU">
    <property type="taxonomic scope" value="Bacteria"/>
</dbReference>
<dbReference type="NCBIfam" id="NF038316">
    <property type="entry name" value="DrmE_fam"/>
    <property type="match status" value="1"/>
</dbReference>
<dbReference type="InterPro" id="IPR056666">
    <property type="entry name" value="DrmE_C"/>
</dbReference>
<gene>
    <name evidence="2" type="ORF">CLOHYLEM_07471</name>
</gene>
<comment type="caution">
    <text evidence="2">The sequence shown here is derived from an EMBL/GenBank/DDBJ whole genome shotgun (WGS) entry which is preliminary data.</text>
</comment>
<evidence type="ECO:0000259" key="1">
    <source>
        <dbReference type="Pfam" id="PF24957"/>
    </source>
</evidence>
<dbReference type="RefSeq" id="WP_006444816.1">
    <property type="nucleotide sequence ID" value="NZ_CP036524.1"/>
</dbReference>
<keyword evidence="3" id="KW-1185">Reference proteome</keyword>
<evidence type="ECO:0000313" key="3">
    <source>
        <dbReference type="Proteomes" id="UP000004893"/>
    </source>
</evidence>
<dbReference type="EMBL" id="ABYI02000041">
    <property type="protein sequence ID" value="EEG72468.1"/>
    <property type="molecule type" value="Genomic_DNA"/>
</dbReference>
<reference evidence="2" key="2">
    <citation type="submission" date="2013-06" db="EMBL/GenBank/DDBJ databases">
        <title>Draft genome sequence of Clostridium hylemonae (DSM 15053).</title>
        <authorList>
            <person name="Sudarsanam P."/>
            <person name="Ley R."/>
            <person name="Guruge J."/>
            <person name="Turnbaugh P.J."/>
            <person name="Mahowald M."/>
            <person name="Liep D."/>
            <person name="Gordon J."/>
        </authorList>
    </citation>
    <scope>NUCLEOTIDE SEQUENCE</scope>
    <source>
        <strain evidence="2">DSM 15053</strain>
    </source>
</reference>
<proteinExistence type="predicted"/>
<sequence length="868" mass="100190">MNLRTDIFKLINRIRILYKGEEIECNQFLNAYIEFITSSFNTDYQRCLVLHPGTEIFTILGLILNALSNLYEDSIDKIDIIHSINKGDKVILSEKTEQLAIFQGMEFLDISKKEMAVFELKDGGRKYLPPSSYYKITPYYGNAQTLGSRGIGTNLSIKKRFYSFLLNDEEKNINPLLTSSIVIVCDKILADSIMNDLQISYMNEKPIRMCEIFAGAYYTQNDVTYYAGNSYRFEPVLKFVPRISIARELIIEDCENNITSLCVCGGMYFRKSITELTDLLERKSLAHVFLLSEITEMAGTDLLGKYPDMKLFASTPQALNCFEVVDIATSNGLNAKLNQSIKALVNNNIDYINCQSPIEKGNYEKLKQNLFVLSRAEDRELGEFVIAAYSLLKIITFSIFPLSHLDKISNKQAFENYGPSTKMNYINEYSKNYKGINENEVKQTREDLSNLFLNTYYENSKFQYIFDSITTYNFEKKLLLVVPKVYFKDAFYYSFKGKNSRYIKNIDVVTPNNLRKKDITNCIVILCGIFGKEESIFLDNLKAYDLKVLLYSFEEPLLAHISRAIENAYTYYNSRNHLFCINLKEARMEFDECNNGIEEELDLFVQKLELSTITAFASQLKSGTQNGMSEVFKIINFITGETAFLTRYFEVYVLNHDNGQIEEKSVSELVEGDELVFAKRDEQSKDMIDVLLKRIIFDKQCPEQLRIAYQLSKHWKTVLKTYISDQKITYRQLAERMREFGKGKHEATLRTWLNEDAHIVGPRDEESFYEIALLTEDDKMLESPEIFRDACDEIRSLRIRILKYIGKYVFGKHGRQGKQLDVLLNDIIGDISDTIQIYQVAQILDGKDATGSVMSVPSYFTNRPQLKS</sequence>
<organism evidence="2 3">
    <name type="scientific">[Clostridium] hylemonae DSM 15053</name>
    <dbReference type="NCBI Taxonomy" id="553973"/>
    <lineage>
        <taxon>Bacteria</taxon>
        <taxon>Bacillati</taxon>
        <taxon>Bacillota</taxon>
        <taxon>Clostridia</taxon>
        <taxon>Lachnospirales</taxon>
        <taxon>Lachnospiraceae</taxon>
    </lineage>
</organism>
<dbReference type="HOGENOM" id="CLU_329512_0_0_9"/>
<protein>
    <recommendedName>
        <fullName evidence="1">DISARM protein DrmE C-terminal domain-containing protein</fullName>
    </recommendedName>
</protein>
<reference evidence="2" key="1">
    <citation type="submission" date="2009-02" db="EMBL/GenBank/DDBJ databases">
        <authorList>
            <person name="Fulton L."/>
            <person name="Clifton S."/>
            <person name="Fulton B."/>
            <person name="Xu J."/>
            <person name="Minx P."/>
            <person name="Pepin K.H."/>
            <person name="Johnson M."/>
            <person name="Bhonagiri V."/>
            <person name="Nash W.E."/>
            <person name="Mardis E.R."/>
            <person name="Wilson R.K."/>
        </authorList>
    </citation>
    <scope>NUCLEOTIDE SEQUENCE [LARGE SCALE GENOMIC DNA]</scope>
    <source>
        <strain evidence="2">DSM 15053</strain>
    </source>
</reference>
<dbReference type="Pfam" id="PF24957">
    <property type="entry name" value="DrmE_C"/>
    <property type="match status" value="1"/>
</dbReference>
<name>C0C5T4_9FIRM</name>